<comment type="caution">
    <text evidence="2">The sequence shown here is derived from an EMBL/GenBank/DDBJ whole genome shotgun (WGS) entry which is preliminary data.</text>
</comment>
<feature type="region of interest" description="Disordered" evidence="1">
    <location>
        <begin position="161"/>
        <end position="226"/>
    </location>
</feature>
<feature type="compositionally biased region" description="Acidic residues" evidence="1">
    <location>
        <begin position="205"/>
        <end position="214"/>
    </location>
</feature>
<accession>A0AAD7NK69</accession>
<sequence length="226" mass="25983">MKLVEFKDLNYDDEIFGIPKDQEEQTFDQESAEGDNSEVSEDEMTELERAHDSRSQLQQWLDVLEQVTFGSQAGDVEAGNLLRQSLAELEQKALREEAEENQAADQGITEDINPEVEDLGDIQNDKDDNEIRAEAQAEKSRRRNRLKGKNRKEINNLFQRLLEEDSEDDKAEEEAKARLIGENNINGSDDDEDEPLQDFRGNAIYEDDNSSDNAEEFHDNQNSIWE</sequence>
<proteinExistence type="predicted"/>
<reference evidence="2" key="1">
    <citation type="submission" date="2023-03" db="EMBL/GenBank/DDBJ databases">
        <title>Massive genome expansion in bonnet fungi (Mycena s.s.) driven by repeated elements and novel gene families across ecological guilds.</title>
        <authorList>
            <consortium name="Lawrence Berkeley National Laboratory"/>
            <person name="Harder C.B."/>
            <person name="Miyauchi S."/>
            <person name="Viragh M."/>
            <person name="Kuo A."/>
            <person name="Thoen E."/>
            <person name="Andreopoulos B."/>
            <person name="Lu D."/>
            <person name="Skrede I."/>
            <person name="Drula E."/>
            <person name="Henrissat B."/>
            <person name="Morin E."/>
            <person name="Kohler A."/>
            <person name="Barry K."/>
            <person name="LaButti K."/>
            <person name="Morin E."/>
            <person name="Salamov A."/>
            <person name="Lipzen A."/>
            <person name="Mereny Z."/>
            <person name="Hegedus B."/>
            <person name="Baldrian P."/>
            <person name="Stursova M."/>
            <person name="Weitz H."/>
            <person name="Taylor A."/>
            <person name="Grigoriev I.V."/>
            <person name="Nagy L.G."/>
            <person name="Martin F."/>
            <person name="Kauserud H."/>
        </authorList>
    </citation>
    <scope>NUCLEOTIDE SEQUENCE</scope>
    <source>
        <strain evidence="2">CBHHK182m</strain>
    </source>
</reference>
<organism evidence="2 3">
    <name type="scientific">Mycena metata</name>
    <dbReference type="NCBI Taxonomy" id="1033252"/>
    <lineage>
        <taxon>Eukaryota</taxon>
        <taxon>Fungi</taxon>
        <taxon>Dikarya</taxon>
        <taxon>Basidiomycota</taxon>
        <taxon>Agaricomycotina</taxon>
        <taxon>Agaricomycetes</taxon>
        <taxon>Agaricomycetidae</taxon>
        <taxon>Agaricales</taxon>
        <taxon>Marasmiineae</taxon>
        <taxon>Mycenaceae</taxon>
        <taxon>Mycena</taxon>
    </lineage>
</organism>
<feature type="region of interest" description="Disordered" evidence="1">
    <location>
        <begin position="17"/>
        <end position="54"/>
    </location>
</feature>
<evidence type="ECO:0000256" key="1">
    <source>
        <dbReference type="SAM" id="MobiDB-lite"/>
    </source>
</evidence>
<evidence type="ECO:0000313" key="2">
    <source>
        <dbReference type="EMBL" id="KAJ7765236.1"/>
    </source>
</evidence>
<dbReference type="EMBL" id="JARKIB010000026">
    <property type="protein sequence ID" value="KAJ7765236.1"/>
    <property type="molecule type" value="Genomic_DNA"/>
</dbReference>
<dbReference type="Proteomes" id="UP001215598">
    <property type="component" value="Unassembled WGS sequence"/>
</dbReference>
<feature type="compositionally biased region" description="Basic and acidic residues" evidence="1">
    <location>
        <begin position="123"/>
        <end position="139"/>
    </location>
</feature>
<name>A0AAD7NK69_9AGAR</name>
<dbReference type="AlphaFoldDB" id="A0AAD7NK69"/>
<protein>
    <submittedName>
        <fullName evidence="2">Uncharacterized protein</fullName>
    </submittedName>
</protein>
<evidence type="ECO:0000313" key="3">
    <source>
        <dbReference type="Proteomes" id="UP001215598"/>
    </source>
</evidence>
<gene>
    <name evidence="2" type="ORF">B0H16DRAFT_1717787</name>
</gene>
<keyword evidence="3" id="KW-1185">Reference proteome</keyword>
<feature type="compositionally biased region" description="Acidic residues" evidence="1">
    <location>
        <begin position="24"/>
        <end position="45"/>
    </location>
</feature>
<feature type="region of interest" description="Disordered" evidence="1">
    <location>
        <begin position="93"/>
        <end position="148"/>
    </location>
</feature>